<gene>
    <name evidence="2" type="ORF">BU23DRAFT_559231</name>
</gene>
<evidence type="ECO:0000256" key="1">
    <source>
        <dbReference type="SAM" id="MobiDB-lite"/>
    </source>
</evidence>
<proteinExistence type="predicted"/>
<dbReference type="AlphaFoldDB" id="A0A6A5UUD6"/>
<evidence type="ECO:0000313" key="3">
    <source>
        <dbReference type="Proteomes" id="UP000800036"/>
    </source>
</evidence>
<organism evidence="2 3">
    <name type="scientific">Bimuria novae-zelandiae CBS 107.79</name>
    <dbReference type="NCBI Taxonomy" id="1447943"/>
    <lineage>
        <taxon>Eukaryota</taxon>
        <taxon>Fungi</taxon>
        <taxon>Dikarya</taxon>
        <taxon>Ascomycota</taxon>
        <taxon>Pezizomycotina</taxon>
        <taxon>Dothideomycetes</taxon>
        <taxon>Pleosporomycetidae</taxon>
        <taxon>Pleosporales</taxon>
        <taxon>Massarineae</taxon>
        <taxon>Didymosphaeriaceae</taxon>
        <taxon>Bimuria</taxon>
    </lineage>
</organism>
<sequence>MTVNIQAQCAALSTAGICVYLNVLEELSDDRNDITTIHVVPGRIVFKGRPFQHHTRRPCWNRQRQKVSVPKRGRV</sequence>
<protein>
    <submittedName>
        <fullName evidence="2">Uncharacterized protein</fullName>
    </submittedName>
</protein>
<reference evidence="2" key="1">
    <citation type="journal article" date="2020" name="Stud. Mycol.">
        <title>101 Dothideomycetes genomes: a test case for predicting lifestyles and emergence of pathogens.</title>
        <authorList>
            <person name="Haridas S."/>
            <person name="Albert R."/>
            <person name="Binder M."/>
            <person name="Bloem J."/>
            <person name="Labutti K."/>
            <person name="Salamov A."/>
            <person name="Andreopoulos B."/>
            <person name="Baker S."/>
            <person name="Barry K."/>
            <person name="Bills G."/>
            <person name="Bluhm B."/>
            <person name="Cannon C."/>
            <person name="Castanera R."/>
            <person name="Culley D."/>
            <person name="Daum C."/>
            <person name="Ezra D."/>
            <person name="Gonzalez J."/>
            <person name="Henrissat B."/>
            <person name="Kuo A."/>
            <person name="Liang C."/>
            <person name="Lipzen A."/>
            <person name="Lutzoni F."/>
            <person name="Magnuson J."/>
            <person name="Mondo S."/>
            <person name="Nolan M."/>
            <person name="Ohm R."/>
            <person name="Pangilinan J."/>
            <person name="Park H.-J."/>
            <person name="Ramirez L."/>
            <person name="Alfaro M."/>
            <person name="Sun H."/>
            <person name="Tritt A."/>
            <person name="Yoshinaga Y."/>
            <person name="Zwiers L.-H."/>
            <person name="Turgeon B."/>
            <person name="Goodwin S."/>
            <person name="Spatafora J."/>
            <person name="Crous P."/>
            <person name="Grigoriev I."/>
        </authorList>
    </citation>
    <scope>NUCLEOTIDE SEQUENCE</scope>
    <source>
        <strain evidence="2">CBS 107.79</strain>
    </source>
</reference>
<evidence type="ECO:0000313" key="2">
    <source>
        <dbReference type="EMBL" id="KAF1967579.1"/>
    </source>
</evidence>
<accession>A0A6A5UUD6</accession>
<dbReference type="EMBL" id="ML976730">
    <property type="protein sequence ID" value="KAF1967579.1"/>
    <property type="molecule type" value="Genomic_DNA"/>
</dbReference>
<feature type="region of interest" description="Disordered" evidence="1">
    <location>
        <begin position="56"/>
        <end position="75"/>
    </location>
</feature>
<keyword evidence="3" id="KW-1185">Reference proteome</keyword>
<name>A0A6A5UUD6_9PLEO</name>
<dbReference type="Proteomes" id="UP000800036">
    <property type="component" value="Unassembled WGS sequence"/>
</dbReference>
<dbReference type="OrthoDB" id="4120091at2759"/>